<dbReference type="Proteomes" id="UP000076925">
    <property type="component" value="Unassembled WGS sequence"/>
</dbReference>
<protein>
    <submittedName>
        <fullName evidence="1">Uncharacterized protein</fullName>
    </submittedName>
</protein>
<comment type="caution">
    <text evidence="1">The sequence shown here is derived from an EMBL/GenBank/DDBJ whole genome shotgun (WGS) entry which is preliminary data.</text>
</comment>
<sequence>MKLADYAKAIGISYQTAWRHFKAGKIPYPTKQLDTGTYSSIAVKRSLSPPLGALHHRSQTGDESAIAWNALLCGTIARTAFRNAFQT</sequence>
<accession>A0A139XDD6</accession>
<name>A0A139XDD6_9CYAN</name>
<gene>
    <name evidence="1" type="ORF">WA1_15245</name>
</gene>
<dbReference type="AlphaFoldDB" id="A0A139XDD6"/>
<proteinExistence type="predicted"/>
<reference evidence="1 2" key="1">
    <citation type="journal article" date="2013" name="Genome Biol. Evol.">
        <title>Genomes of Stigonematalean cyanobacteria (subsection V) and the evolution of oxygenic photosynthesis from prokaryotes to plastids.</title>
        <authorList>
            <person name="Dagan T."/>
            <person name="Roettger M."/>
            <person name="Stucken K."/>
            <person name="Landan G."/>
            <person name="Koch R."/>
            <person name="Major P."/>
            <person name="Gould S.B."/>
            <person name="Goremykin V.V."/>
            <person name="Rippka R."/>
            <person name="Tandeau de Marsac N."/>
            <person name="Gugger M."/>
            <person name="Lockhart P.J."/>
            <person name="Allen J.F."/>
            <person name="Brune I."/>
            <person name="Maus I."/>
            <person name="Puhler A."/>
            <person name="Martin W.F."/>
        </authorList>
    </citation>
    <scope>NUCLEOTIDE SEQUENCE [LARGE SCALE GENOMIC DNA]</scope>
    <source>
        <strain evidence="1 2">PCC 7110</strain>
    </source>
</reference>
<organism evidence="1 2">
    <name type="scientific">Scytonema hofmannii PCC 7110</name>
    <dbReference type="NCBI Taxonomy" id="128403"/>
    <lineage>
        <taxon>Bacteria</taxon>
        <taxon>Bacillati</taxon>
        <taxon>Cyanobacteriota</taxon>
        <taxon>Cyanophyceae</taxon>
        <taxon>Nostocales</taxon>
        <taxon>Scytonemataceae</taxon>
        <taxon>Scytonema</taxon>
    </lineage>
</organism>
<dbReference type="EMBL" id="ANNX02000017">
    <property type="protein sequence ID" value="KYC42695.1"/>
    <property type="molecule type" value="Genomic_DNA"/>
</dbReference>
<evidence type="ECO:0000313" key="2">
    <source>
        <dbReference type="Proteomes" id="UP000076925"/>
    </source>
</evidence>
<evidence type="ECO:0000313" key="1">
    <source>
        <dbReference type="EMBL" id="KYC42695.1"/>
    </source>
</evidence>
<keyword evidence="2" id="KW-1185">Reference proteome</keyword>